<dbReference type="Pfam" id="PF03129">
    <property type="entry name" value="HGTP_anticodon"/>
    <property type="match status" value="1"/>
</dbReference>
<keyword evidence="6" id="KW-0030">Aminoacyl-tRNA synthetase</keyword>
<keyword evidence="3 6" id="KW-0963">Cytoplasm</keyword>
<dbReference type="CDD" id="cd00773">
    <property type="entry name" value="HisRS-like_core"/>
    <property type="match status" value="1"/>
</dbReference>
<comment type="caution">
    <text evidence="9">The sequence shown here is derived from an EMBL/GenBank/DDBJ whole genome shotgun (WGS) entry which is preliminary data.</text>
</comment>
<dbReference type="PROSITE" id="PS50862">
    <property type="entry name" value="AA_TRNA_LIGASE_II"/>
    <property type="match status" value="1"/>
</dbReference>
<evidence type="ECO:0000256" key="7">
    <source>
        <dbReference type="PIRSR" id="PIRSR001549-1"/>
    </source>
</evidence>
<keyword evidence="4 6" id="KW-0547">Nucleotide-binding</keyword>
<feature type="domain" description="Aminoacyl-transfer RNA synthetases class-II family profile" evidence="8">
    <location>
        <begin position="10"/>
        <end position="323"/>
    </location>
</feature>
<dbReference type="InterPro" id="IPR004517">
    <property type="entry name" value="HisZ"/>
</dbReference>
<accession>A0A7C5LE09</accession>
<dbReference type="HAMAP" id="MF_00127">
    <property type="entry name" value="His_tRNA_synth"/>
    <property type="match status" value="1"/>
</dbReference>
<dbReference type="PANTHER" id="PTHR43707:SF1">
    <property type="entry name" value="HISTIDINE--TRNA LIGASE, MITOCHONDRIAL-RELATED"/>
    <property type="match status" value="1"/>
</dbReference>
<evidence type="ECO:0000259" key="8">
    <source>
        <dbReference type="PROSITE" id="PS50862"/>
    </source>
</evidence>
<dbReference type="PANTHER" id="PTHR43707">
    <property type="entry name" value="HISTIDYL-TRNA SYNTHETASE"/>
    <property type="match status" value="1"/>
</dbReference>
<comment type="similarity">
    <text evidence="2 6">Belongs to the class-II aminoacyl-tRNA synthetase family.</text>
</comment>
<evidence type="ECO:0000256" key="6">
    <source>
        <dbReference type="HAMAP-Rule" id="MF_00127"/>
    </source>
</evidence>
<gene>
    <name evidence="6" type="primary">hisS</name>
    <name evidence="9" type="ORF">ENM11_04175</name>
</gene>
<dbReference type="EMBL" id="DRWN01000029">
    <property type="protein sequence ID" value="HHK68336.1"/>
    <property type="molecule type" value="Genomic_DNA"/>
</dbReference>
<evidence type="ECO:0000256" key="2">
    <source>
        <dbReference type="ARBA" id="ARBA00008226"/>
    </source>
</evidence>
<dbReference type="PIRSF" id="PIRSF001549">
    <property type="entry name" value="His-tRNA_synth"/>
    <property type="match status" value="1"/>
</dbReference>
<dbReference type="Pfam" id="PF13393">
    <property type="entry name" value="tRNA-synt_His"/>
    <property type="match status" value="1"/>
</dbReference>
<keyword evidence="6" id="KW-0648">Protein biosynthesis</keyword>
<sequence length="425" mass="48356">MLVLRFETPRGMDDLLPEEFAVKQRVVNVIREVYRLYGYEEVETPTLEYLELFEAKSGDEIRHRMFVFTDPHGRKLVLRPEVTASVARLVASKLSKRPTPIRLGYIADCYRYDEPQWGRRRRFWHGGFELFGSKDPSSDAEIILASRDVFMKLGLAPFVFRIGHVGVMRGMLAELDEKLQDSFLSMLDRGLNEQAYTMVSQHLSNDTVQTLKKLAEHKGGREVVGKAADLVSSWTEASESLENLRQIVDILLETDPDLKLEVDLGFARGLEYYTGMVFEQRVAGEELAFNGGGRYDGLVELFGGSPMPAVGCAIGITRIQIYLSERSANYTEKHDVVVSVVSDGARGYGLHVADFLRKKGFSVLFDVSRKRLSDVIENTFNRGIRYLVIIGDREKEERKVTLRDLSTRTQFTESAEDIVSRMVWE</sequence>
<dbReference type="GO" id="GO:0006427">
    <property type="term" value="P:histidyl-tRNA aminoacylation"/>
    <property type="evidence" value="ECO:0007669"/>
    <property type="project" value="UniProtKB-UniRule"/>
</dbReference>
<dbReference type="SUPFAM" id="SSF55681">
    <property type="entry name" value="Class II aaRS and biotin synthetases"/>
    <property type="match status" value="1"/>
</dbReference>
<dbReference type="GO" id="GO:0005737">
    <property type="term" value="C:cytoplasm"/>
    <property type="evidence" value="ECO:0007669"/>
    <property type="project" value="UniProtKB-SubCell"/>
</dbReference>
<comment type="subcellular location">
    <subcellularLocation>
        <location evidence="1 6">Cytoplasm</location>
    </subcellularLocation>
</comment>
<dbReference type="InterPro" id="IPR004516">
    <property type="entry name" value="HisRS/HisZ"/>
</dbReference>
<dbReference type="SUPFAM" id="SSF52954">
    <property type="entry name" value="Class II aaRS ABD-related"/>
    <property type="match status" value="1"/>
</dbReference>
<evidence type="ECO:0000256" key="4">
    <source>
        <dbReference type="ARBA" id="ARBA00022741"/>
    </source>
</evidence>
<protein>
    <recommendedName>
        <fullName evidence="6">Histidine--tRNA ligase</fullName>
        <ecNumber evidence="6">6.1.1.21</ecNumber>
    </recommendedName>
    <alternativeName>
        <fullName evidence="6">Histidyl-tRNA synthetase</fullName>
        <shortName evidence="6">HisRS</shortName>
    </alternativeName>
</protein>
<feature type="binding site" evidence="7">
    <location>
        <begin position="81"/>
        <end position="83"/>
    </location>
    <ligand>
        <name>L-histidine</name>
        <dbReference type="ChEBI" id="CHEBI:57595"/>
    </ligand>
</feature>
<evidence type="ECO:0000256" key="5">
    <source>
        <dbReference type="ARBA" id="ARBA00047639"/>
    </source>
</evidence>
<dbReference type="NCBIfam" id="TIGR00442">
    <property type="entry name" value="hisS"/>
    <property type="match status" value="1"/>
</dbReference>
<dbReference type="GO" id="GO:0005524">
    <property type="term" value="F:ATP binding"/>
    <property type="evidence" value="ECO:0007669"/>
    <property type="project" value="UniProtKB-UniRule"/>
</dbReference>
<dbReference type="InterPro" id="IPR015807">
    <property type="entry name" value="His-tRNA-ligase"/>
</dbReference>
<reference evidence="9" key="1">
    <citation type="journal article" date="2020" name="mSystems">
        <title>Genome- and Community-Level Interaction Insights into Carbon Utilization and Element Cycling Functions of Hydrothermarchaeota in Hydrothermal Sediment.</title>
        <authorList>
            <person name="Zhou Z."/>
            <person name="Liu Y."/>
            <person name="Xu W."/>
            <person name="Pan J."/>
            <person name="Luo Z.H."/>
            <person name="Li M."/>
        </authorList>
    </citation>
    <scope>NUCLEOTIDE SEQUENCE [LARGE SCALE GENOMIC DNA]</scope>
    <source>
        <strain evidence="9">SpSt-1056</strain>
    </source>
</reference>
<proteinExistence type="inferred from homology"/>
<organism evidence="9">
    <name type="scientific">Caldiarchaeum subterraneum</name>
    <dbReference type="NCBI Taxonomy" id="311458"/>
    <lineage>
        <taxon>Archaea</taxon>
        <taxon>Nitrososphaerota</taxon>
        <taxon>Candidatus Caldarchaeales</taxon>
        <taxon>Candidatus Caldarchaeaceae</taxon>
        <taxon>Candidatus Caldarchaeum</taxon>
    </lineage>
</organism>
<keyword evidence="6 9" id="KW-0436">Ligase</keyword>
<evidence type="ECO:0000256" key="3">
    <source>
        <dbReference type="ARBA" id="ARBA00022490"/>
    </source>
</evidence>
<evidence type="ECO:0000256" key="1">
    <source>
        <dbReference type="ARBA" id="ARBA00004496"/>
    </source>
</evidence>
<feature type="binding site" evidence="7">
    <location>
        <position position="129"/>
    </location>
    <ligand>
        <name>L-histidine</name>
        <dbReference type="ChEBI" id="CHEBI:57595"/>
    </ligand>
</feature>
<dbReference type="InterPro" id="IPR036621">
    <property type="entry name" value="Anticodon-bd_dom_sf"/>
</dbReference>
<dbReference type="InterPro" id="IPR041715">
    <property type="entry name" value="HisRS-like_core"/>
</dbReference>
<comment type="catalytic activity">
    <reaction evidence="5 6">
        <text>tRNA(His) + L-histidine + ATP = L-histidyl-tRNA(His) + AMP + diphosphate + H(+)</text>
        <dbReference type="Rhea" id="RHEA:17313"/>
        <dbReference type="Rhea" id="RHEA-COMP:9665"/>
        <dbReference type="Rhea" id="RHEA-COMP:9689"/>
        <dbReference type="ChEBI" id="CHEBI:15378"/>
        <dbReference type="ChEBI" id="CHEBI:30616"/>
        <dbReference type="ChEBI" id="CHEBI:33019"/>
        <dbReference type="ChEBI" id="CHEBI:57595"/>
        <dbReference type="ChEBI" id="CHEBI:78442"/>
        <dbReference type="ChEBI" id="CHEBI:78527"/>
        <dbReference type="ChEBI" id="CHEBI:456215"/>
        <dbReference type="EC" id="6.1.1.21"/>
    </reaction>
</comment>
<dbReference type="HAMAP" id="MF_00125">
    <property type="entry name" value="HisZ"/>
    <property type="match status" value="1"/>
</dbReference>
<dbReference type="GO" id="GO:0004821">
    <property type="term" value="F:histidine-tRNA ligase activity"/>
    <property type="evidence" value="ECO:0007669"/>
    <property type="project" value="UniProtKB-UniRule"/>
</dbReference>
<feature type="binding site" evidence="7">
    <location>
        <position position="268"/>
    </location>
    <ligand>
        <name>L-histidine</name>
        <dbReference type="ChEBI" id="CHEBI:57595"/>
    </ligand>
</feature>
<name>A0A7C5LE09_CALS0</name>
<dbReference type="GO" id="GO:0000105">
    <property type="term" value="P:L-histidine biosynthetic process"/>
    <property type="evidence" value="ECO:0007669"/>
    <property type="project" value="InterPro"/>
</dbReference>
<feature type="binding site" evidence="7">
    <location>
        <position position="111"/>
    </location>
    <ligand>
        <name>L-histidine</name>
        <dbReference type="ChEBI" id="CHEBI:57595"/>
    </ligand>
</feature>
<dbReference type="Gene3D" id="3.30.930.10">
    <property type="entry name" value="Bira Bifunctional Protein, Domain 2"/>
    <property type="match status" value="1"/>
</dbReference>
<dbReference type="AlphaFoldDB" id="A0A7C5LE09"/>
<dbReference type="InterPro" id="IPR045864">
    <property type="entry name" value="aa-tRNA-synth_II/BPL/LPL"/>
</dbReference>
<dbReference type="InterPro" id="IPR006195">
    <property type="entry name" value="aa-tRNA-synth_II"/>
</dbReference>
<dbReference type="Gene3D" id="3.40.50.800">
    <property type="entry name" value="Anticodon-binding domain"/>
    <property type="match status" value="1"/>
</dbReference>
<keyword evidence="6" id="KW-0067">ATP-binding</keyword>
<dbReference type="InterPro" id="IPR004154">
    <property type="entry name" value="Anticodon-bd"/>
</dbReference>
<feature type="binding site" evidence="7">
    <location>
        <begin position="272"/>
        <end position="273"/>
    </location>
    <ligand>
        <name>L-histidine</name>
        <dbReference type="ChEBI" id="CHEBI:57595"/>
    </ligand>
</feature>
<evidence type="ECO:0000313" key="9">
    <source>
        <dbReference type="EMBL" id="HHK68336.1"/>
    </source>
</evidence>
<dbReference type="EC" id="6.1.1.21" evidence="6"/>